<comment type="function">
    <text evidence="2">May be involved in the metabolism of insect hormones and in the breakdown of synthetic insecticides.</text>
</comment>
<dbReference type="GO" id="GO:0005506">
    <property type="term" value="F:iron ion binding"/>
    <property type="evidence" value="ECO:0007669"/>
    <property type="project" value="InterPro"/>
</dbReference>
<evidence type="ECO:0000256" key="7">
    <source>
        <dbReference type="ARBA" id="ARBA00022723"/>
    </source>
</evidence>
<dbReference type="CDD" id="cd11057">
    <property type="entry name" value="CYP313-like"/>
    <property type="match status" value="1"/>
</dbReference>
<evidence type="ECO:0000256" key="9">
    <source>
        <dbReference type="ARBA" id="ARBA00022848"/>
    </source>
</evidence>
<dbReference type="SUPFAM" id="SSF48264">
    <property type="entry name" value="Cytochrome P450"/>
    <property type="match status" value="3"/>
</dbReference>
<proteinExistence type="inferred from homology"/>
<evidence type="ECO:0000256" key="14">
    <source>
        <dbReference type="PIRSR" id="PIRSR602401-1"/>
    </source>
</evidence>
<keyword evidence="11 14" id="KW-0408">Iron</keyword>
<dbReference type="PRINTS" id="PR00463">
    <property type="entry name" value="EP450I"/>
</dbReference>
<dbReference type="Gene3D" id="1.10.630.10">
    <property type="entry name" value="Cytochrome P450"/>
    <property type="match status" value="4"/>
</dbReference>
<comment type="similarity">
    <text evidence="5">Belongs to the cytochrome P450 family.</text>
</comment>
<dbReference type="AlphaFoldDB" id="A0A182VYA9"/>
<dbReference type="PANTHER" id="PTHR24291:SF189">
    <property type="entry name" value="CYTOCHROME P450 4C3-RELATED"/>
    <property type="match status" value="1"/>
</dbReference>
<keyword evidence="8" id="KW-0256">Endoplasmic reticulum</keyword>
<evidence type="ECO:0000256" key="11">
    <source>
        <dbReference type="ARBA" id="ARBA00023004"/>
    </source>
</evidence>
<dbReference type="Pfam" id="PF00067">
    <property type="entry name" value="p450"/>
    <property type="match status" value="4"/>
</dbReference>
<evidence type="ECO:0000256" key="12">
    <source>
        <dbReference type="ARBA" id="ARBA00023033"/>
    </source>
</evidence>
<sequence length="1278" mass="147065">MYYHLWKHQRKTLNTSFNKRILESFIPWFDKCATKMVNEMKRELNLSQVNVMQHCGRCTMDMVFGSTIGTDILDDPVASKFVPIIETVSGLVAGRFTNILKYPDFLYELTSDYKLEMKYRKEFYQFINTTIDKQKRIIAMESVDKIVDQEDDIGYKKPQIFINHLLKGKRAGQPFTDLEILEQSLTIILGGNDTSALAICNLLTLLAMYPEIQEKDRPPHAFKPFSVGARYCIGKQYAMIGVKVVLVHLLRNFRFHTDLEYEKMEFKFDVQLSAQFTFQLMQSSAGVRIDKMWWLWLFLVLAAVGLLHCWILQRHRFAQHLPNMQPYYPIIGNGQLFMGKSRVQLFNVLMEPFREFGGWFKIWLGPKLVLCTSHPDIMNAVLTHPECLEKPFFYDFVKLEHGIFAGHYHPWKTQRKALNPAFNTRILNSFIPVFAECSKLMVHNMEKSVGNGALSLSIFPFISKCTLEMVCGTTIGCDVLEQPGKETFIENVDRCFELVAKRMLNIHHYIEVLYGFTKDCIEESERRTSCYRFFESVIEKAKARVQSGSEVPDECVDYKRPQIFADQLLTVRHNGNPFTDIEITHNIYSMIAAGNDTTALQVTHTCLFLAMFPDIQERAYREVMDVFPDPEQDITLEDLKKLTYMERVIKESLRLAPSGPNIARQTMQDIEIADLSIPKDSLIVMSIFSMHRRKDVWGPDADVFDPDRFLPERSVGRNGNAYVPFSAGSRNCIGGRYAMLGMKVMLSSILRRLRLRSSLQMRELQFRFDLTLKLESDYFVTVEKRVQTETPMLAIVLVLFALCILYYYTFVVRTRYAKDIPSAKPCYPLIGNGLSFMEKSPAKLFENVVQPFTQFDKWFKVWLGPQLLLCTSHPKLAESVLSHPKCLEKPFFYSFVQLEQGILTHNNWKRYRKVLSPAFSTGKVNNALPTLIACADDLISKLESKVEKTSTVSLAPLLSECTLNMIFSTTLGANVVEQLEAKNILRNLDSLFQMISARAINVLYHCDWIYKHTNNYKTESNTRAACYRAVDKILASRRKALENAAYEAEDTPAMLDRLLTIKDDGPLTDTEIVHNIYSIIGAGYDTAAHAIGHACLFLAMHPVVQANLYQEVCDVFYNADEPITEQKLKQLTYMDRVLKETLRLAPAGATVGREAQENVTIEGQFIPRGTTIVVSLFALHRRKDFWGDDADQFDPDRFLPERSEARPSYAYMPFNTGSRSCLGSRYAMLTMKVILTMIVRAFQLRTKMTMAELKFRFDIALKQEHGYLIEFERRTQHT</sequence>
<keyword evidence="17" id="KW-1185">Reference proteome</keyword>
<evidence type="ECO:0000256" key="1">
    <source>
        <dbReference type="ARBA" id="ARBA00001971"/>
    </source>
</evidence>
<dbReference type="Proteomes" id="UP000075920">
    <property type="component" value="Unassembled WGS sequence"/>
</dbReference>
<keyword evidence="13 15" id="KW-0472">Membrane</keyword>
<dbReference type="InterPro" id="IPR017972">
    <property type="entry name" value="Cyt_P450_CS"/>
</dbReference>
<keyword evidence="12" id="KW-0503">Monooxygenase</keyword>
<dbReference type="GO" id="GO:0004497">
    <property type="term" value="F:monooxygenase activity"/>
    <property type="evidence" value="ECO:0007669"/>
    <property type="project" value="UniProtKB-KW"/>
</dbReference>
<evidence type="ECO:0000256" key="8">
    <source>
        <dbReference type="ARBA" id="ARBA00022824"/>
    </source>
</evidence>
<keyword evidence="15" id="KW-0812">Transmembrane</keyword>
<feature type="binding site" description="axial binding residue" evidence="14">
    <location>
        <position position="1221"/>
    </location>
    <ligand>
        <name>heme</name>
        <dbReference type="ChEBI" id="CHEBI:30413"/>
    </ligand>
    <ligandPart>
        <name>Fe</name>
        <dbReference type="ChEBI" id="CHEBI:18248"/>
    </ligandPart>
</feature>
<keyword evidence="7 14" id="KW-0479">Metal-binding</keyword>
<evidence type="ECO:0000256" key="10">
    <source>
        <dbReference type="ARBA" id="ARBA00023002"/>
    </source>
</evidence>
<evidence type="ECO:0000256" key="15">
    <source>
        <dbReference type="SAM" id="Phobius"/>
    </source>
</evidence>
<dbReference type="InterPro" id="IPR036396">
    <property type="entry name" value="Cyt_P450_sf"/>
</dbReference>
<evidence type="ECO:0000256" key="3">
    <source>
        <dbReference type="ARBA" id="ARBA00004174"/>
    </source>
</evidence>
<comment type="subcellular location">
    <subcellularLocation>
        <location evidence="4">Endoplasmic reticulum membrane</location>
        <topology evidence="4">Peripheral membrane protein</topology>
    </subcellularLocation>
    <subcellularLocation>
        <location evidence="3">Microsome membrane</location>
        <topology evidence="3">Peripheral membrane protein</topology>
    </subcellularLocation>
</comment>
<accession>A0A182VYA9</accession>
<dbReference type="InterPro" id="IPR002401">
    <property type="entry name" value="Cyt_P450_E_grp-I"/>
</dbReference>
<dbReference type="GO" id="GO:0020037">
    <property type="term" value="F:heme binding"/>
    <property type="evidence" value="ECO:0007669"/>
    <property type="project" value="InterPro"/>
</dbReference>
<evidence type="ECO:0000256" key="4">
    <source>
        <dbReference type="ARBA" id="ARBA00004406"/>
    </source>
</evidence>
<dbReference type="GO" id="GO:0016705">
    <property type="term" value="F:oxidoreductase activity, acting on paired donors, with incorporation or reduction of molecular oxygen"/>
    <property type="evidence" value="ECO:0007669"/>
    <property type="project" value="InterPro"/>
</dbReference>
<dbReference type="PRINTS" id="PR00385">
    <property type="entry name" value="P450"/>
</dbReference>
<evidence type="ECO:0000256" key="6">
    <source>
        <dbReference type="ARBA" id="ARBA00022617"/>
    </source>
</evidence>
<protein>
    <recommendedName>
        <fullName evidence="18">Cytochrome P450</fullName>
    </recommendedName>
</protein>
<dbReference type="PROSITE" id="PS00086">
    <property type="entry name" value="CYTOCHROME_P450"/>
    <property type="match status" value="3"/>
</dbReference>
<evidence type="ECO:0000256" key="2">
    <source>
        <dbReference type="ARBA" id="ARBA00003690"/>
    </source>
</evidence>
<dbReference type="VEuPathDB" id="VectorBase:AMIN003059"/>
<feature type="transmembrane region" description="Helical" evidence="15">
    <location>
        <begin position="792"/>
        <end position="810"/>
    </location>
</feature>
<dbReference type="EnsemblMetazoa" id="AMIN003059-RA">
    <property type="protein sequence ID" value="AMIN003059-PA"/>
    <property type="gene ID" value="AMIN003059"/>
</dbReference>
<dbReference type="InterPro" id="IPR001128">
    <property type="entry name" value="Cyt_P450"/>
</dbReference>
<feature type="transmembrane region" description="Helical" evidence="15">
    <location>
        <begin position="293"/>
        <end position="312"/>
    </location>
</feature>
<organism evidence="16 17">
    <name type="scientific">Anopheles minimus</name>
    <dbReference type="NCBI Taxonomy" id="112268"/>
    <lineage>
        <taxon>Eukaryota</taxon>
        <taxon>Metazoa</taxon>
        <taxon>Ecdysozoa</taxon>
        <taxon>Arthropoda</taxon>
        <taxon>Hexapoda</taxon>
        <taxon>Insecta</taxon>
        <taxon>Pterygota</taxon>
        <taxon>Neoptera</taxon>
        <taxon>Endopterygota</taxon>
        <taxon>Diptera</taxon>
        <taxon>Nematocera</taxon>
        <taxon>Culicoidea</taxon>
        <taxon>Culicidae</taxon>
        <taxon>Anophelinae</taxon>
        <taxon>Anopheles</taxon>
    </lineage>
</organism>
<dbReference type="FunFam" id="1.10.630.10:FF:000035">
    <property type="entry name" value="CYtochrome P450 family"/>
    <property type="match status" value="2"/>
</dbReference>
<dbReference type="STRING" id="112268.A0A182VYA9"/>
<evidence type="ECO:0008006" key="18">
    <source>
        <dbReference type="Google" id="ProtNLM"/>
    </source>
</evidence>
<reference evidence="17" key="1">
    <citation type="submission" date="2013-03" db="EMBL/GenBank/DDBJ databases">
        <title>The Genome Sequence of Anopheles minimus MINIMUS1.</title>
        <authorList>
            <consortium name="The Broad Institute Genomics Platform"/>
            <person name="Neafsey D.E."/>
            <person name="Walton C."/>
            <person name="Walker B."/>
            <person name="Young S.K."/>
            <person name="Zeng Q."/>
            <person name="Gargeya S."/>
            <person name="Fitzgerald M."/>
            <person name="Haas B."/>
            <person name="Abouelleil A."/>
            <person name="Allen A.W."/>
            <person name="Alvarado L."/>
            <person name="Arachchi H.M."/>
            <person name="Berlin A.M."/>
            <person name="Chapman S.B."/>
            <person name="Gainer-Dewar J."/>
            <person name="Goldberg J."/>
            <person name="Griggs A."/>
            <person name="Gujja S."/>
            <person name="Hansen M."/>
            <person name="Howarth C."/>
            <person name="Imamovic A."/>
            <person name="Ireland A."/>
            <person name="Larimer J."/>
            <person name="McCowan C."/>
            <person name="Murphy C."/>
            <person name="Pearson M."/>
            <person name="Poon T.W."/>
            <person name="Priest M."/>
            <person name="Roberts A."/>
            <person name="Saif S."/>
            <person name="Shea T."/>
            <person name="Sisk P."/>
            <person name="Sykes S."/>
            <person name="Wortman J."/>
            <person name="Nusbaum C."/>
            <person name="Birren B."/>
        </authorList>
    </citation>
    <scope>NUCLEOTIDE SEQUENCE [LARGE SCALE GENOMIC DNA]</scope>
    <source>
        <strain evidence="17">MINIMUS1</strain>
    </source>
</reference>
<keyword evidence="10" id="KW-0560">Oxidoreductase</keyword>
<evidence type="ECO:0000313" key="16">
    <source>
        <dbReference type="EnsemblMetazoa" id="AMIN003059-PA"/>
    </source>
</evidence>
<keyword evidence="9" id="KW-0492">Microsome</keyword>
<name>A0A182VYA9_9DIPT</name>
<evidence type="ECO:0000313" key="17">
    <source>
        <dbReference type="Proteomes" id="UP000075920"/>
    </source>
</evidence>
<reference evidence="16" key="2">
    <citation type="submission" date="2020-05" db="UniProtKB">
        <authorList>
            <consortium name="EnsemblMetazoa"/>
        </authorList>
    </citation>
    <scope>IDENTIFICATION</scope>
    <source>
        <strain evidence="16">MINIMUS1</strain>
    </source>
</reference>
<dbReference type="GO" id="GO:0005789">
    <property type="term" value="C:endoplasmic reticulum membrane"/>
    <property type="evidence" value="ECO:0007669"/>
    <property type="project" value="UniProtKB-SubCell"/>
</dbReference>
<evidence type="ECO:0000256" key="13">
    <source>
        <dbReference type="ARBA" id="ARBA00023136"/>
    </source>
</evidence>
<keyword evidence="6 14" id="KW-0349">Heme</keyword>
<comment type="cofactor">
    <cofactor evidence="1 14">
        <name>heme</name>
        <dbReference type="ChEBI" id="CHEBI:30413"/>
    </cofactor>
</comment>
<evidence type="ECO:0000256" key="5">
    <source>
        <dbReference type="ARBA" id="ARBA00010617"/>
    </source>
</evidence>
<dbReference type="InterPro" id="IPR050196">
    <property type="entry name" value="Cytochrome_P450_Monoox"/>
</dbReference>
<keyword evidence="15" id="KW-1133">Transmembrane helix</keyword>
<dbReference type="PANTHER" id="PTHR24291">
    <property type="entry name" value="CYTOCHROME P450 FAMILY 4"/>
    <property type="match status" value="1"/>
</dbReference>